<keyword evidence="3" id="KW-0479">Metal-binding</keyword>
<evidence type="ECO:0000313" key="6">
    <source>
        <dbReference type="EMBL" id="MPM43767.1"/>
    </source>
</evidence>
<evidence type="ECO:0000256" key="1">
    <source>
        <dbReference type="ARBA" id="ARBA00004496"/>
    </source>
</evidence>
<feature type="domain" description="Hemerythrin-like" evidence="5">
    <location>
        <begin position="84"/>
        <end position="232"/>
    </location>
</feature>
<dbReference type="GO" id="GO:0046872">
    <property type="term" value="F:metal ion binding"/>
    <property type="evidence" value="ECO:0007669"/>
    <property type="project" value="UniProtKB-KW"/>
</dbReference>
<dbReference type="PANTHER" id="PTHR36438">
    <property type="entry name" value="IRON-SULFUR CLUSTER REPAIR PROTEIN YTFE"/>
    <property type="match status" value="1"/>
</dbReference>
<comment type="subcellular location">
    <subcellularLocation>
        <location evidence="1">Cytoplasm</location>
    </subcellularLocation>
</comment>
<protein>
    <submittedName>
        <fullName evidence="6">Iron-sulfur cluster repair protein ScdA</fullName>
    </submittedName>
</protein>
<reference evidence="6" key="1">
    <citation type="submission" date="2019-08" db="EMBL/GenBank/DDBJ databases">
        <authorList>
            <person name="Kucharzyk K."/>
            <person name="Murdoch R.W."/>
            <person name="Higgins S."/>
            <person name="Loffler F."/>
        </authorList>
    </citation>
    <scope>NUCLEOTIDE SEQUENCE</scope>
</reference>
<dbReference type="Gene3D" id="1.20.120.520">
    <property type="entry name" value="nmb1532 protein domain like"/>
    <property type="match status" value="1"/>
</dbReference>
<dbReference type="InterPro" id="IPR019903">
    <property type="entry name" value="RIC_family"/>
</dbReference>
<proteinExistence type="predicted"/>
<keyword evidence="2" id="KW-0963">Cytoplasm</keyword>
<name>A0A644ZSP0_9ZZZZ</name>
<evidence type="ECO:0000256" key="3">
    <source>
        <dbReference type="ARBA" id="ARBA00022723"/>
    </source>
</evidence>
<sequence length="244" mass="28272">MLINSESIIGKIVAENYKTAAVFKSYNIDFCCNGNRSIAAASKEKNIDEKVILQELSEVLNKKEDSDIDFKSWSIDLLADYIEKKHHRYVFAKIPEITAYLAKITDVHGNIHPELHKINELFSQSAEALSAHMKKEENILFPLIREMVDKRTTGEKFKRPPFGSIENPIKTMHAEHDNEGVRFRRISELSRNYETPQDGCNTYRVTLNLLKEFEDDLHRHIHLENNILFPAAIEFERVIFSTHT</sequence>
<dbReference type="InterPro" id="IPR038062">
    <property type="entry name" value="ScdA-like_N_sf"/>
</dbReference>
<evidence type="ECO:0000256" key="4">
    <source>
        <dbReference type="ARBA" id="ARBA00023004"/>
    </source>
</evidence>
<keyword evidence="4" id="KW-0408">Iron</keyword>
<dbReference type="AlphaFoldDB" id="A0A644ZSP0"/>
<evidence type="ECO:0000256" key="2">
    <source>
        <dbReference type="ARBA" id="ARBA00022490"/>
    </source>
</evidence>
<dbReference type="Pfam" id="PF04405">
    <property type="entry name" value="ScdA_N"/>
    <property type="match status" value="1"/>
</dbReference>
<dbReference type="Pfam" id="PF01814">
    <property type="entry name" value="Hemerythrin"/>
    <property type="match status" value="1"/>
</dbReference>
<dbReference type="NCBIfam" id="TIGR03652">
    <property type="entry name" value="FeS_repair_RIC"/>
    <property type="match status" value="1"/>
</dbReference>
<dbReference type="Gene3D" id="1.10.3910.10">
    <property type="entry name" value="SP0561-like"/>
    <property type="match status" value="1"/>
</dbReference>
<comment type="caution">
    <text evidence="6">The sequence shown here is derived from an EMBL/GenBank/DDBJ whole genome shotgun (WGS) entry which is preliminary data.</text>
</comment>
<evidence type="ECO:0000259" key="5">
    <source>
        <dbReference type="Pfam" id="PF01814"/>
    </source>
</evidence>
<accession>A0A644ZSP0</accession>
<dbReference type="GO" id="GO:0005737">
    <property type="term" value="C:cytoplasm"/>
    <property type="evidence" value="ECO:0007669"/>
    <property type="project" value="UniProtKB-SubCell"/>
</dbReference>
<dbReference type="InterPro" id="IPR012312">
    <property type="entry name" value="Hemerythrin-like"/>
</dbReference>
<gene>
    <name evidence="6" type="primary">scdA_4</name>
    <name evidence="6" type="ORF">SDC9_90444</name>
</gene>
<dbReference type="EMBL" id="VSSQ01010227">
    <property type="protein sequence ID" value="MPM43767.1"/>
    <property type="molecule type" value="Genomic_DNA"/>
</dbReference>
<organism evidence="6">
    <name type="scientific">bioreactor metagenome</name>
    <dbReference type="NCBI Taxonomy" id="1076179"/>
    <lineage>
        <taxon>unclassified sequences</taxon>
        <taxon>metagenomes</taxon>
        <taxon>ecological metagenomes</taxon>
    </lineage>
</organism>
<dbReference type="PANTHER" id="PTHR36438:SF1">
    <property type="entry name" value="IRON-SULFUR CLUSTER REPAIR PROTEIN YTFE"/>
    <property type="match status" value="1"/>
</dbReference>